<name>A0ABR0DY08_ZASCE</name>
<organism evidence="1 2">
    <name type="scientific">Zasmidium cellare</name>
    <name type="common">Wine cellar mold</name>
    <name type="synonym">Racodium cellare</name>
    <dbReference type="NCBI Taxonomy" id="395010"/>
    <lineage>
        <taxon>Eukaryota</taxon>
        <taxon>Fungi</taxon>
        <taxon>Dikarya</taxon>
        <taxon>Ascomycota</taxon>
        <taxon>Pezizomycotina</taxon>
        <taxon>Dothideomycetes</taxon>
        <taxon>Dothideomycetidae</taxon>
        <taxon>Mycosphaerellales</taxon>
        <taxon>Mycosphaerellaceae</taxon>
        <taxon>Zasmidium</taxon>
    </lineage>
</organism>
<sequence>MTTWEFFFGFSAATKAKFPHVFKDHDIDRRECSRVVPMEILSLGMSRTGTASMQKALTILGYPTSHGFDMHENPRDGDMWMEAFEAKYFGDRSVELGVGFWDKLLGHVSGVTDLPANCFGPELIAAYPNAKVVLVERDFEKWFPSFETAVIAGTDSPAAFKIMQAVDKKYERVIPVVWRGVMQGQFYAKDSTEFRQHAKDVYRRHYAEIREVLKDQPERLLEFQLDQGWEPLCRFLGKPMPDVPFPKINEGAEHDEMLKIVYTKFLREVSGLLLRWMSPFVVALLAWRLWKAS</sequence>
<dbReference type="SUPFAM" id="SSF52540">
    <property type="entry name" value="P-loop containing nucleoside triphosphate hydrolases"/>
    <property type="match status" value="1"/>
</dbReference>
<evidence type="ECO:0000313" key="1">
    <source>
        <dbReference type="EMBL" id="KAK4493826.1"/>
    </source>
</evidence>
<keyword evidence="2" id="KW-1185">Reference proteome</keyword>
<dbReference type="EMBL" id="JAXOVC010000015">
    <property type="protein sequence ID" value="KAK4493826.1"/>
    <property type="molecule type" value="Genomic_DNA"/>
</dbReference>
<gene>
    <name evidence="1" type="ORF">PRZ48_015011</name>
</gene>
<dbReference type="PANTHER" id="PTHR36978">
    <property type="entry name" value="P-LOOP CONTAINING NUCLEOTIDE TRIPHOSPHATE HYDROLASE"/>
    <property type="match status" value="1"/>
</dbReference>
<evidence type="ECO:0008006" key="3">
    <source>
        <dbReference type="Google" id="ProtNLM"/>
    </source>
</evidence>
<evidence type="ECO:0000313" key="2">
    <source>
        <dbReference type="Proteomes" id="UP001305779"/>
    </source>
</evidence>
<dbReference type="InterPro" id="IPR040632">
    <property type="entry name" value="Sulfotransfer_4"/>
</dbReference>
<dbReference type="InterPro" id="IPR027417">
    <property type="entry name" value="P-loop_NTPase"/>
</dbReference>
<dbReference type="Pfam" id="PF17784">
    <property type="entry name" value="Sulfotransfer_4"/>
    <property type="match status" value="1"/>
</dbReference>
<dbReference type="PANTHER" id="PTHR36978:SF4">
    <property type="entry name" value="P-LOOP CONTAINING NUCLEOSIDE TRIPHOSPHATE HYDROLASE PROTEIN"/>
    <property type="match status" value="1"/>
</dbReference>
<proteinExistence type="predicted"/>
<accession>A0ABR0DY08</accession>
<dbReference type="Gene3D" id="3.40.50.300">
    <property type="entry name" value="P-loop containing nucleotide triphosphate hydrolases"/>
    <property type="match status" value="1"/>
</dbReference>
<reference evidence="1 2" key="1">
    <citation type="journal article" date="2023" name="G3 (Bethesda)">
        <title>A chromosome-level genome assembly of Zasmidium syzygii isolated from banana leaves.</title>
        <authorList>
            <person name="van Westerhoven A.C."/>
            <person name="Mehrabi R."/>
            <person name="Talebi R."/>
            <person name="Steentjes M.B.F."/>
            <person name="Corcolon B."/>
            <person name="Chong P.A."/>
            <person name="Kema G.H.J."/>
            <person name="Seidl M.F."/>
        </authorList>
    </citation>
    <scope>NUCLEOTIDE SEQUENCE [LARGE SCALE GENOMIC DNA]</scope>
    <source>
        <strain evidence="1 2">P124</strain>
    </source>
</reference>
<comment type="caution">
    <text evidence="1">The sequence shown here is derived from an EMBL/GenBank/DDBJ whole genome shotgun (WGS) entry which is preliminary data.</text>
</comment>
<dbReference type="Proteomes" id="UP001305779">
    <property type="component" value="Unassembled WGS sequence"/>
</dbReference>
<protein>
    <recommendedName>
        <fullName evidence="3">P-loop containing nucleoside triphosphate hydrolase protein</fullName>
    </recommendedName>
</protein>